<dbReference type="Proteomes" id="UP000199072">
    <property type="component" value="Unassembled WGS sequence"/>
</dbReference>
<evidence type="ECO:0000259" key="1">
    <source>
        <dbReference type="Pfam" id="PF12728"/>
    </source>
</evidence>
<feature type="domain" description="Helix-turn-helix" evidence="1">
    <location>
        <begin position="45"/>
        <end position="87"/>
    </location>
</feature>
<keyword evidence="3" id="KW-1185">Reference proteome</keyword>
<accession>A0A1G7IP59</accession>
<dbReference type="RefSeq" id="WP_205411342.1">
    <property type="nucleotide sequence ID" value="NZ_FNAI01000013.1"/>
</dbReference>
<name>A0A1G7IP59_9SPHI</name>
<dbReference type="EMBL" id="FNAI01000013">
    <property type="protein sequence ID" value="SDF14336.1"/>
    <property type="molecule type" value="Genomic_DNA"/>
</dbReference>
<dbReference type="STRING" id="1391627.SAMN05216464_113102"/>
<evidence type="ECO:0000313" key="2">
    <source>
        <dbReference type="EMBL" id="SDF14336.1"/>
    </source>
</evidence>
<organism evidence="2 3">
    <name type="scientific">Mucilaginibacter pineti</name>
    <dbReference type="NCBI Taxonomy" id="1391627"/>
    <lineage>
        <taxon>Bacteria</taxon>
        <taxon>Pseudomonadati</taxon>
        <taxon>Bacteroidota</taxon>
        <taxon>Sphingobacteriia</taxon>
        <taxon>Sphingobacteriales</taxon>
        <taxon>Sphingobacteriaceae</taxon>
        <taxon>Mucilaginibacter</taxon>
    </lineage>
</organism>
<dbReference type="Pfam" id="PF12728">
    <property type="entry name" value="HTH_17"/>
    <property type="match status" value="1"/>
</dbReference>
<proteinExistence type="predicted"/>
<sequence length="101" mass="11345">MEMITLDDLRQFRLQLLNDIKALLNDRPTVVGKDMPVEWVKSPVARRMLDVSPGTLQNLRISGRLGFQRLGGSYYYSLKDLNGLFQNNATTASNPGNYAGK</sequence>
<dbReference type="AlphaFoldDB" id="A0A1G7IP59"/>
<reference evidence="2 3" key="1">
    <citation type="submission" date="2016-10" db="EMBL/GenBank/DDBJ databases">
        <authorList>
            <person name="de Groot N.N."/>
        </authorList>
    </citation>
    <scope>NUCLEOTIDE SEQUENCE [LARGE SCALE GENOMIC DNA]</scope>
    <source>
        <strain evidence="2 3">47C3B</strain>
    </source>
</reference>
<evidence type="ECO:0000313" key="3">
    <source>
        <dbReference type="Proteomes" id="UP000199072"/>
    </source>
</evidence>
<protein>
    <recommendedName>
        <fullName evidence="1">Helix-turn-helix domain-containing protein</fullName>
    </recommendedName>
</protein>
<gene>
    <name evidence="2" type="ORF">SAMN05216464_113102</name>
</gene>
<dbReference type="InterPro" id="IPR041657">
    <property type="entry name" value="HTH_17"/>
</dbReference>